<evidence type="ECO:0000256" key="1">
    <source>
        <dbReference type="ARBA" id="ARBA00004610"/>
    </source>
</evidence>
<evidence type="ECO:0000256" key="12">
    <source>
        <dbReference type="RuleBase" id="RU010713"/>
    </source>
</evidence>
<keyword evidence="9 12" id="KW-0406">Ion transport</keyword>
<keyword evidence="6" id="KW-0303">Gap junction</keyword>
<name>A0A7T8K8M8_CALRO</name>
<evidence type="ECO:0000256" key="11">
    <source>
        <dbReference type="ARBA" id="ARBA00023303"/>
    </source>
</evidence>
<keyword evidence="3 12" id="KW-0813">Transport</keyword>
<dbReference type="GO" id="GO:0005921">
    <property type="term" value="C:gap junction"/>
    <property type="evidence" value="ECO:0007669"/>
    <property type="project" value="UniProtKB-SubCell"/>
</dbReference>
<accession>A0A7T8K8M8</accession>
<dbReference type="Proteomes" id="UP000595437">
    <property type="component" value="Chromosome 6"/>
</dbReference>
<dbReference type="GO" id="GO:0034220">
    <property type="term" value="P:monoatomic ion transmembrane transport"/>
    <property type="evidence" value="ECO:0007669"/>
    <property type="project" value="UniProtKB-KW"/>
</dbReference>
<evidence type="ECO:0000256" key="7">
    <source>
        <dbReference type="ARBA" id="ARBA00022949"/>
    </source>
</evidence>
<dbReference type="PANTHER" id="PTHR11893">
    <property type="entry name" value="INNEXIN"/>
    <property type="match status" value="1"/>
</dbReference>
<dbReference type="EMBL" id="CP045895">
    <property type="protein sequence ID" value="QQP49316.1"/>
    <property type="molecule type" value="Genomic_DNA"/>
</dbReference>
<comment type="function">
    <text evidence="12">Structural component of the gap junctions.</text>
</comment>
<evidence type="ECO:0000256" key="10">
    <source>
        <dbReference type="ARBA" id="ARBA00023136"/>
    </source>
</evidence>
<keyword evidence="8 12" id="KW-1133">Transmembrane helix</keyword>
<evidence type="ECO:0000256" key="4">
    <source>
        <dbReference type="ARBA" id="ARBA00022475"/>
    </source>
</evidence>
<reference evidence="14" key="1">
    <citation type="submission" date="2021-01" db="EMBL/GenBank/DDBJ databases">
        <title>Caligus Genome Assembly.</title>
        <authorList>
            <person name="Gallardo-Escarate C."/>
        </authorList>
    </citation>
    <scope>NUCLEOTIDE SEQUENCE [LARGE SCALE GENOMIC DNA]</scope>
</reference>
<evidence type="ECO:0000256" key="8">
    <source>
        <dbReference type="ARBA" id="ARBA00022989"/>
    </source>
</evidence>
<feature type="transmembrane region" description="Helical" evidence="12">
    <location>
        <begin position="106"/>
        <end position="125"/>
    </location>
</feature>
<evidence type="ECO:0000313" key="14">
    <source>
        <dbReference type="Proteomes" id="UP000595437"/>
    </source>
</evidence>
<protein>
    <recommendedName>
        <fullName evidence="12">Innexin</fullName>
    </recommendedName>
</protein>
<evidence type="ECO:0000256" key="2">
    <source>
        <dbReference type="ARBA" id="ARBA00004651"/>
    </source>
</evidence>
<keyword evidence="11 12" id="KW-0407">Ion channel</keyword>
<keyword evidence="5 12" id="KW-0812">Transmembrane</keyword>
<dbReference type="PANTHER" id="PTHR11893:SF41">
    <property type="entry name" value="INNEXIN INX2"/>
    <property type="match status" value="1"/>
</dbReference>
<keyword evidence="7" id="KW-0965">Cell junction</keyword>
<evidence type="ECO:0000256" key="5">
    <source>
        <dbReference type="ARBA" id="ARBA00022692"/>
    </source>
</evidence>
<feature type="non-terminal residue" evidence="13">
    <location>
        <position position="1"/>
    </location>
</feature>
<dbReference type="AlphaFoldDB" id="A0A7T8K8M8"/>
<comment type="caution">
    <text evidence="12">Lacks conserved residue(s) required for the propagation of feature annotation.</text>
</comment>
<keyword evidence="10 12" id="KW-0472">Membrane</keyword>
<evidence type="ECO:0000313" key="13">
    <source>
        <dbReference type="EMBL" id="QQP49316.1"/>
    </source>
</evidence>
<comment type="similarity">
    <text evidence="12">Belongs to the pannexin family.</text>
</comment>
<keyword evidence="4" id="KW-1003">Cell membrane</keyword>
<evidence type="ECO:0000256" key="6">
    <source>
        <dbReference type="ARBA" id="ARBA00022868"/>
    </source>
</evidence>
<keyword evidence="14" id="KW-1185">Reference proteome</keyword>
<dbReference type="GO" id="GO:0005886">
    <property type="term" value="C:plasma membrane"/>
    <property type="evidence" value="ECO:0007669"/>
    <property type="project" value="UniProtKB-SubCell"/>
</dbReference>
<dbReference type="OrthoDB" id="6330523at2759"/>
<dbReference type="PROSITE" id="PS51013">
    <property type="entry name" value="PANNEXIN"/>
    <property type="match status" value="1"/>
</dbReference>
<dbReference type="Pfam" id="PF00876">
    <property type="entry name" value="Innexin"/>
    <property type="match status" value="1"/>
</dbReference>
<feature type="transmembrane region" description="Helical" evidence="12">
    <location>
        <begin position="181"/>
        <end position="203"/>
    </location>
</feature>
<proteinExistence type="inferred from homology"/>
<comment type="subcellular location">
    <subcellularLocation>
        <location evidence="1">Cell junction</location>
        <location evidence="1">Gap junction</location>
    </subcellularLocation>
    <subcellularLocation>
        <location evidence="2 12">Cell membrane</location>
        <topology evidence="2 12">Multi-pass membrane protein</topology>
    </subcellularLocation>
</comment>
<evidence type="ECO:0000256" key="3">
    <source>
        <dbReference type="ARBA" id="ARBA00022448"/>
    </source>
</evidence>
<dbReference type="InterPro" id="IPR000990">
    <property type="entry name" value="Innexin"/>
</dbReference>
<feature type="transmembrane region" description="Helical" evidence="12">
    <location>
        <begin position="275"/>
        <end position="296"/>
    </location>
</feature>
<organism evidence="13 14">
    <name type="scientific">Caligus rogercresseyi</name>
    <name type="common">Sea louse</name>
    <dbReference type="NCBI Taxonomy" id="217165"/>
    <lineage>
        <taxon>Eukaryota</taxon>
        <taxon>Metazoa</taxon>
        <taxon>Ecdysozoa</taxon>
        <taxon>Arthropoda</taxon>
        <taxon>Crustacea</taxon>
        <taxon>Multicrustacea</taxon>
        <taxon>Hexanauplia</taxon>
        <taxon>Copepoda</taxon>
        <taxon>Siphonostomatoida</taxon>
        <taxon>Caligidae</taxon>
        <taxon>Caligus</taxon>
    </lineage>
</organism>
<dbReference type="GO" id="GO:0007602">
    <property type="term" value="P:phototransduction"/>
    <property type="evidence" value="ECO:0007669"/>
    <property type="project" value="TreeGrafter"/>
</dbReference>
<sequence>ISMDVFEKVSGFFKKKDVDIDTNVCKLHYRITAALFFASSLAGLTNHYFGEPISCNFNDKDINPDLAKDYCWIHGSNYFPDVYNGHIRCAVDPMGRKGQDVSDTSYYQWVTVVLFLQAVLCIFPYKIWKLNEGGLISSFQTNGVSMPQMDEDELNFSSNAQAMSRHYLNLRGRYKEYFIKFFLLEITFLVLSWGHFFFIDWFLNGQFLGYGSSAVQYYGLSLEERVNYANPLCTTFPTEVSCTIPFVGPSGYEASLNSLCVLSQNIVNEKMYVLIWFWLVFLIVISSLNFVVRLAYIAIPSYRAAFVSQKVSSYQSRETKHLVTNRLKPHDAFILGQLGKNINPGLFDELVHHILRSLETLGDDEEKVLVTPTPC</sequence>
<dbReference type="PRINTS" id="PR01262">
    <property type="entry name" value="INNEXIN"/>
</dbReference>
<dbReference type="GO" id="GO:0005243">
    <property type="term" value="F:gap junction channel activity"/>
    <property type="evidence" value="ECO:0007669"/>
    <property type="project" value="TreeGrafter"/>
</dbReference>
<evidence type="ECO:0000256" key="9">
    <source>
        <dbReference type="ARBA" id="ARBA00023065"/>
    </source>
</evidence>
<gene>
    <name evidence="12" type="primary">inx</name>
    <name evidence="13" type="ORF">FKW44_009944</name>
</gene>